<sequence>MATHAPSHPASARPAAATRYDDQRERLAAYFDGTARKAWIDLTSTAKVSGIRATVRAGRDAMREQLLDWLPADLRRTAVLDAGCGTGSLSVEAARRGAAVTAIDVAGGLVDIARERAPSFLGHGEIAWHVGDMLDPALGTFDHAVAMDSLIHYNLDDMVWALSGLAARCTGSIVFTFAPHTRLLGAMHVVGKAFPRSDRSPAIVPIAEEALRDRLSRLDGWQIGRSGRVTSGFYISHGMELVRR</sequence>
<name>A0A7X1F9J1_9SPHN</name>
<evidence type="ECO:0000259" key="5">
    <source>
        <dbReference type="Pfam" id="PF07109"/>
    </source>
</evidence>
<dbReference type="PROSITE" id="PS51556">
    <property type="entry name" value="SAM_MT_MG_PIX"/>
    <property type="match status" value="1"/>
</dbReference>
<evidence type="ECO:0000256" key="1">
    <source>
        <dbReference type="ARBA" id="ARBA00022603"/>
    </source>
</evidence>
<dbReference type="EMBL" id="JACLAU010000029">
    <property type="protein sequence ID" value="MBC2652915.1"/>
    <property type="molecule type" value="Genomic_DNA"/>
</dbReference>
<dbReference type="RefSeq" id="WP_185684316.1">
    <property type="nucleotide sequence ID" value="NZ_JACLAU010000029.1"/>
</dbReference>
<feature type="domain" description="Magnesium-protoporphyrin IX methyltransferase C-terminal" evidence="5">
    <location>
        <begin position="146"/>
        <end position="243"/>
    </location>
</feature>
<keyword evidence="3" id="KW-0949">S-adenosyl-L-methionine</keyword>
<dbReference type="GO" id="GO:0046406">
    <property type="term" value="F:magnesium protoporphyrin IX methyltransferase activity"/>
    <property type="evidence" value="ECO:0007669"/>
    <property type="project" value="UniProtKB-UniRule"/>
</dbReference>
<evidence type="ECO:0000256" key="4">
    <source>
        <dbReference type="NCBIfam" id="TIGR02021"/>
    </source>
</evidence>
<gene>
    <name evidence="6" type="ORF">H7F49_14550</name>
</gene>
<dbReference type="Pfam" id="PF03602">
    <property type="entry name" value="Cons_hypoth95"/>
    <property type="match status" value="1"/>
</dbReference>
<dbReference type="Pfam" id="PF07109">
    <property type="entry name" value="Mg-por_mtran_C"/>
    <property type="match status" value="1"/>
</dbReference>
<reference evidence="6 7" key="1">
    <citation type="submission" date="2020-08" db="EMBL/GenBank/DDBJ databases">
        <title>The genome sequence of Novosphingobium flavum 4Y4.</title>
        <authorList>
            <person name="Liu Y."/>
        </authorList>
    </citation>
    <scope>NUCLEOTIDE SEQUENCE [LARGE SCALE GENOMIC DNA]</scope>
    <source>
        <strain evidence="6 7">4Y4</strain>
    </source>
</reference>
<dbReference type="InterPro" id="IPR029063">
    <property type="entry name" value="SAM-dependent_MTases_sf"/>
</dbReference>
<evidence type="ECO:0000313" key="6">
    <source>
        <dbReference type="EMBL" id="MBC2652915.1"/>
    </source>
</evidence>
<dbReference type="EC" id="2.1.1.11" evidence="4"/>
<dbReference type="InterPro" id="IPR010251">
    <property type="entry name" value="Mg_prot_MeTrfase"/>
</dbReference>
<proteinExistence type="predicted"/>
<dbReference type="SUPFAM" id="SSF53335">
    <property type="entry name" value="S-adenosyl-L-methionine-dependent methyltransferases"/>
    <property type="match status" value="1"/>
</dbReference>
<evidence type="ECO:0000256" key="2">
    <source>
        <dbReference type="ARBA" id="ARBA00022679"/>
    </source>
</evidence>
<dbReference type="CDD" id="cd02440">
    <property type="entry name" value="AdoMet_MTases"/>
    <property type="match status" value="1"/>
</dbReference>
<dbReference type="PANTHER" id="PTHR43464:SF19">
    <property type="entry name" value="UBIQUINONE BIOSYNTHESIS O-METHYLTRANSFERASE, MITOCHONDRIAL"/>
    <property type="match status" value="1"/>
</dbReference>
<dbReference type="InterPro" id="IPR010940">
    <property type="entry name" value="Mg_prot_MeTrfase_C"/>
</dbReference>
<accession>A0A7X1F9J1</accession>
<keyword evidence="1 6" id="KW-0489">Methyltransferase</keyword>
<dbReference type="Gene3D" id="3.40.50.150">
    <property type="entry name" value="Vaccinia Virus protein VP39"/>
    <property type="match status" value="1"/>
</dbReference>
<evidence type="ECO:0000313" key="7">
    <source>
        <dbReference type="Proteomes" id="UP000520156"/>
    </source>
</evidence>
<comment type="caution">
    <text evidence="6">The sequence shown here is derived from an EMBL/GenBank/DDBJ whole genome shotgun (WGS) entry which is preliminary data.</text>
</comment>
<dbReference type="PANTHER" id="PTHR43464">
    <property type="entry name" value="METHYLTRANSFERASE"/>
    <property type="match status" value="1"/>
</dbReference>
<keyword evidence="2 6" id="KW-0808">Transferase</keyword>
<organism evidence="6 7">
    <name type="scientific">Novosphingobium aerophilum</name>
    <dbReference type="NCBI Taxonomy" id="2839843"/>
    <lineage>
        <taxon>Bacteria</taxon>
        <taxon>Pseudomonadati</taxon>
        <taxon>Pseudomonadota</taxon>
        <taxon>Alphaproteobacteria</taxon>
        <taxon>Sphingomonadales</taxon>
        <taxon>Sphingomonadaceae</taxon>
        <taxon>Novosphingobium</taxon>
    </lineage>
</organism>
<dbReference type="NCBIfam" id="TIGR02021">
    <property type="entry name" value="BchM-ChlM"/>
    <property type="match status" value="1"/>
</dbReference>
<dbReference type="Proteomes" id="UP000520156">
    <property type="component" value="Unassembled WGS sequence"/>
</dbReference>
<protein>
    <recommendedName>
        <fullName evidence="4">Magnesium protoporphyrin IX methyltransferase</fullName>
        <ecNumber evidence="4">2.1.1.11</ecNumber>
    </recommendedName>
</protein>
<evidence type="ECO:0000256" key="3">
    <source>
        <dbReference type="ARBA" id="ARBA00022691"/>
    </source>
</evidence>
<dbReference type="AlphaFoldDB" id="A0A7X1F9J1"/>
<dbReference type="GO" id="GO:0015995">
    <property type="term" value="P:chlorophyll biosynthetic process"/>
    <property type="evidence" value="ECO:0007669"/>
    <property type="project" value="UniProtKB-UniRule"/>
</dbReference>
<keyword evidence="7" id="KW-1185">Reference proteome</keyword>
<dbReference type="GO" id="GO:0032259">
    <property type="term" value="P:methylation"/>
    <property type="evidence" value="ECO:0007669"/>
    <property type="project" value="UniProtKB-KW"/>
</dbReference>